<dbReference type="AlphaFoldDB" id="F8NXL7"/>
<protein>
    <submittedName>
        <fullName evidence="2">Uncharacterized protein</fullName>
    </submittedName>
</protein>
<sequence>MADKDCVEHLLGLAPKPTPTLLPRTTQTAAQAGTTPAIPATTTGLNQTDQEALNAWLKKEFCARNILGQTIPDSTLRKVLHKDTVAEMWQLIVQENENKTKLVQAELRDWLAALQCPEKGNMRTHIDKLRDMWEQLSAAGVHFSDKEKLSRVSVEE</sequence>
<dbReference type="HOGENOM" id="CLU_078575_1_2_1"/>
<organism>
    <name type="scientific">Serpula lacrymans var. lacrymans (strain S7.9)</name>
    <name type="common">Dry rot fungus</name>
    <dbReference type="NCBI Taxonomy" id="578457"/>
    <lineage>
        <taxon>Eukaryota</taxon>
        <taxon>Fungi</taxon>
        <taxon>Dikarya</taxon>
        <taxon>Basidiomycota</taxon>
        <taxon>Agaricomycotina</taxon>
        <taxon>Agaricomycetes</taxon>
        <taxon>Agaricomycetidae</taxon>
        <taxon>Boletales</taxon>
        <taxon>Coniophorineae</taxon>
        <taxon>Serpulaceae</taxon>
        <taxon>Serpula</taxon>
    </lineage>
</organism>
<evidence type="ECO:0000256" key="1">
    <source>
        <dbReference type="SAM" id="MobiDB-lite"/>
    </source>
</evidence>
<gene>
    <name evidence="2" type="ORF">SERLADRAFT_438307</name>
</gene>
<dbReference type="KEGG" id="sla:SERLADRAFT_438307"/>
<dbReference type="Pfam" id="PF14223">
    <property type="entry name" value="Retrotran_gag_2"/>
    <property type="match status" value="1"/>
</dbReference>
<dbReference type="OrthoDB" id="3269759at2759"/>
<reference evidence="2" key="1">
    <citation type="submission" date="2011-04" db="EMBL/GenBank/DDBJ databases">
        <title>Evolution of plant cell wall degrading machinery underlies the functional diversity of forest fungi.</title>
        <authorList>
            <consortium name="US DOE Joint Genome Institute (JGI-PGF)"/>
            <person name="Eastwood D.C."/>
            <person name="Floudas D."/>
            <person name="Binder M."/>
            <person name="Majcherczyk A."/>
            <person name="Schneider P."/>
            <person name="Aerts A."/>
            <person name="Asiegbu F.O."/>
            <person name="Baker S.E."/>
            <person name="Barry K."/>
            <person name="Bendiksby M."/>
            <person name="Blumentritt M."/>
            <person name="Coutinho P.M."/>
            <person name="Cullen D."/>
            <person name="Cullen D."/>
            <person name="Gathman A."/>
            <person name="Goodell B."/>
            <person name="Henrissat B."/>
            <person name="Ihrmark K."/>
            <person name="Kauserud H."/>
            <person name="Kohler A."/>
            <person name="LaButti K."/>
            <person name="Lapidus A."/>
            <person name="Lavin J.L."/>
            <person name="Lee Y.-H."/>
            <person name="Lindquist E."/>
            <person name="Lilly W."/>
            <person name="Lucas S."/>
            <person name="Morin E."/>
            <person name="Murat C."/>
            <person name="Oguiza J.A."/>
            <person name="Park J."/>
            <person name="Pisabarro A.G."/>
            <person name="Riley R."/>
            <person name="Rosling A."/>
            <person name="Salamov A."/>
            <person name="Schmidt O."/>
            <person name="Schmutz J."/>
            <person name="Skrede I."/>
            <person name="Stenlid J."/>
            <person name="Wiebenga A."/>
            <person name="Xie X."/>
            <person name="Kues U."/>
            <person name="Hibbett D.S."/>
            <person name="Hoffmeister D."/>
            <person name="Hogberg N."/>
            <person name="Martin F."/>
            <person name="Grigoriev I.V."/>
            <person name="Watkinson S.C."/>
        </authorList>
    </citation>
    <scope>NUCLEOTIDE SEQUENCE</scope>
    <source>
        <strain evidence="2">S7.9</strain>
    </source>
</reference>
<dbReference type="Proteomes" id="UP000008064">
    <property type="component" value="Unassembled WGS sequence"/>
</dbReference>
<accession>F8NXL7</accession>
<proteinExistence type="predicted"/>
<evidence type="ECO:0000313" key="2">
    <source>
        <dbReference type="EMBL" id="EGO24689.1"/>
    </source>
</evidence>
<dbReference type="EMBL" id="GL945434">
    <property type="protein sequence ID" value="EGO24689.1"/>
    <property type="molecule type" value="Genomic_DNA"/>
</dbReference>
<dbReference type="GeneID" id="18814997"/>
<feature type="region of interest" description="Disordered" evidence="1">
    <location>
        <begin position="17"/>
        <end position="37"/>
    </location>
</feature>
<dbReference type="RefSeq" id="XP_007318708.1">
    <property type="nucleotide sequence ID" value="XM_007318646.1"/>
</dbReference>
<name>F8NXL7_SERL9</name>